<sequence length="370" mass="41894">MMARAGILYSDVARAATELAAKGEAATVDNVRKMMGDTGSKSTITPMLKRWKEEHQDETQAANSGLPESILNAVRGVYAQLQSECESKMTALTAEHDTLIQAAKTQQATLSDLIESLTTSKITLETQLAATQEVLESIEEKYSALQLKFTGMQSEKEGLTLRLDDRNQEVKELKQKNEVMRHQFEHFQTATANQRADDRRAYEARISQMESDLQLIRKNNQTLESAQTKQEAEIQQLLLINAEIANNAQKRKEDLEALQIKHYQTEFLLQETKQENLSLKKDLSASQLESQRLQTSAAVSAKLQDVLTEQLKQSEIKTRQVEDEKQTLIMELVKTRANDIRSNENLNESPAFESQRKQLTQDIPTTKPDR</sequence>
<feature type="domain" description="KfrA N-terminal DNA-binding" evidence="3">
    <location>
        <begin position="9"/>
        <end position="118"/>
    </location>
</feature>
<keyword evidence="4" id="KW-0238">DNA-binding</keyword>
<evidence type="ECO:0000313" key="4">
    <source>
        <dbReference type="EMBL" id="MBR7792176.1"/>
    </source>
</evidence>
<accession>A0ABS5H0D6</accession>
<dbReference type="Pfam" id="PF11740">
    <property type="entry name" value="KfrA_N"/>
    <property type="match status" value="1"/>
</dbReference>
<organism evidence="4 5">
    <name type="scientific">Undibacterium rivi</name>
    <dbReference type="NCBI Taxonomy" id="2828729"/>
    <lineage>
        <taxon>Bacteria</taxon>
        <taxon>Pseudomonadati</taxon>
        <taxon>Pseudomonadota</taxon>
        <taxon>Betaproteobacteria</taxon>
        <taxon>Burkholderiales</taxon>
        <taxon>Oxalobacteraceae</taxon>
        <taxon>Undibacterium</taxon>
    </lineage>
</organism>
<proteinExistence type="predicted"/>
<dbReference type="RefSeq" id="WP_212678252.1">
    <property type="nucleotide sequence ID" value="NZ_JAGSPK010000002.1"/>
</dbReference>
<dbReference type="InterPro" id="IPR021104">
    <property type="entry name" value="KfrA_DNA-bd_N"/>
</dbReference>
<feature type="coiled-coil region" evidence="1">
    <location>
        <begin position="121"/>
        <end position="324"/>
    </location>
</feature>
<protein>
    <submittedName>
        <fullName evidence="4">DNA-binding protein</fullName>
    </submittedName>
</protein>
<dbReference type="EMBL" id="JAGSPK010000002">
    <property type="protein sequence ID" value="MBR7792176.1"/>
    <property type="molecule type" value="Genomic_DNA"/>
</dbReference>
<dbReference type="Proteomes" id="UP000682982">
    <property type="component" value="Unassembled WGS sequence"/>
</dbReference>
<evidence type="ECO:0000256" key="1">
    <source>
        <dbReference type="SAM" id="Coils"/>
    </source>
</evidence>
<evidence type="ECO:0000259" key="3">
    <source>
        <dbReference type="Pfam" id="PF11740"/>
    </source>
</evidence>
<evidence type="ECO:0000256" key="2">
    <source>
        <dbReference type="SAM" id="MobiDB-lite"/>
    </source>
</evidence>
<dbReference type="GO" id="GO:0003677">
    <property type="term" value="F:DNA binding"/>
    <property type="evidence" value="ECO:0007669"/>
    <property type="project" value="UniProtKB-KW"/>
</dbReference>
<keyword evidence="1" id="KW-0175">Coiled coil</keyword>
<evidence type="ECO:0000313" key="5">
    <source>
        <dbReference type="Proteomes" id="UP000682982"/>
    </source>
</evidence>
<keyword evidence="5" id="KW-1185">Reference proteome</keyword>
<gene>
    <name evidence="4" type="ORF">KDM87_06160</name>
</gene>
<feature type="region of interest" description="Disordered" evidence="2">
    <location>
        <begin position="339"/>
        <end position="370"/>
    </location>
</feature>
<comment type="caution">
    <text evidence="4">The sequence shown here is derived from an EMBL/GenBank/DDBJ whole genome shotgun (WGS) entry which is preliminary data.</text>
</comment>
<reference evidence="4 5" key="1">
    <citation type="submission" date="2021-04" db="EMBL/GenBank/DDBJ databases">
        <title>novel species isolated from subtropical streams in China.</title>
        <authorList>
            <person name="Lu H."/>
        </authorList>
    </citation>
    <scope>NUCLEOTIDE SEQUENCE [LARGE SCALE GENOMIC DNA]</scope>
    <source>
        <strain evidence="4 5">FT147W</strain>
    </source>
</reference>
<name>A0ABS5H0D6_9BURK</name>